<dbReference type="Proteomes" id="UP001230915">
    <property type="component" value="Unassembled WGS sequence"/>
</dbReference>
<name>A0ABU1A4X8_9FLAO</name>
<comment type="caution">
    <text evidence="2">The sequence shown here is derived from an EMBL/GenBank/DDBJ whole genome shotgun (WGS) entry which is preliminary data.</text>
</comment>
<feature type="chain" id="PRO_5045409907" description="Right handed beta helix domain-containing protein" evidence="1">
    <location>
        <begin position="26"/>
        <end position="410"/>
    </location>
</feature>
<accession>A0ABU1A4X8</accession>
<dbReference type="EMBL" id="JAVHUL010000027">
    <property type="protein sequence ID" value="MDQ7917949.1"/>
    <property type="molecule type" value="Genomic_DNA"/>
</dbReference>
<reference evidence="2 3" key="1">
    <citation type="submission" date="2023-08" db="EMBL/GenBank/DDBJ databases">
        <title>Mesonia sp. MT50, isolated from deep-sea sediment of the Mariana Trench.</title>
        <authorList>
            <person name="Fu H."/>
        </authorList>
    </citation>
    <scope>NUCLEOTIDE SEQUENCE [LARGE SCALE GENOMIC DNA]</scope>
    <source>
        <strain evidence="2 3">MT50</strain>
    </source>
</reference>
<gene>
    <name evidence="2" type="ORF">RBU60_10210</name>
</gene>
<sequence>MNTIQIKFKTLFALLLVGSIITSCSSDDDTIDDSGDPNPDTPAGIIVIDSNIDSETVLINHRTGVDYEICGGINVKADLIIEAGVEIVMCAGAGINVENTGSFNAVGTLDSPIILRGKTASPGFWDLLHFDSNNPNNELNYVSIADGGGSGTYSNAIIWVNNNNAGQLTLKNSTIKNSKGYGLAIEDNALIPNFSNNVFSSNGDAPINIPMSIIGSLDDASDYGDGNTKNHIEVFSSSMNQPQMVKNINVPYLIEGSLNIKDDLTLSPGVRFLMGSGAGINISSSGSMHAIGTSNEPITIKGNVDAVGYWGLIHLDSNNPLNEFAFVNLKNGGSSGTYGYSSIWVNNNNNGSFIMNDCSISDSYSWGLVVENGATMTPSTKAGVESANTFSNNGNGTNADCTDGCSVIFQ</sequence>
<evidence type="ECO:0008006" key="4">
    <source>
        <dbReference type="Google" id="ProtNLM"/>
    </source>
</evidence>
<evidence type="ECO:0000256" key="1">
    <source>
        <dbReference type="SAM" id="SignalP"/>
    </source>
</evidence>
<dbReference type="RefSeq" id="WP_308864827.1">
    <property type="nucleotide sequence ID" value="NZ_JAVHUL010000027.1"/>
</dbReference>
<dbReference type="PROSITE" id="PS51257">
    <property type="entry name" value="PROKAR_LIPOPROTEIN"/>
    <property type="match status" value="1"/>
</dbReference>
<feature type="signal peptide" evidence="1">
    <location>
        <begin position="1"/>
        <end position="25"/>
    </location>
</feature>
<evidence type="ECO:0000313" key="2">
    <source>
        <dbReference type="EMBL" id="MDQ7917949.1"/>
    </source>
</evidence>
<keyword evidence="3" id="KW-1185">Reference proteome</keyword>
<proteinExistence type="predicted"/>
<protein>
    <recommendedName>
        <fullName evidence="4">Right handed beta helix domain-containing protein</fullName>
    </recommendedName>
</protein>
<evidence type="ECO:0000313" key="3">
    <source>
        <dbReference type="Proteomes" id="UP001230915"/>
    </source>
</evidence>
<organism evidence="2 3">
    <name type="scientific">Mesonia profundi</name>
    <dbReference type="NCBI Taxonomy" id="3070998"/>
    <lineage>
        <taxon>Bacteria</taxon>
        <taxon>Pseudomonadati</taxon>
        <taxon>Bacteroidota</taxon>
        <taxon>Flavobacteriia</taxon>
        <taxon>Flavobacteriales</taxon>
        <taxon>Flavobacteriaceae</taxon>
        <taxon>Mesonia</taxon>
    </lineage>
</organism>
<keyword evidence="1" id="KW-0732">Signal</keyword>